<dbReference type="AlphaFoldDB" id="A0A430FCJ6"/>
<sequence length="218" mass="24066">MTMFTSRHPEAHRRTTIIIVIIAALLLLTIGGVAAVRGVQDAHRDALADCRDAEQTMKSEVLGRDNLVDDHPELKNLSTSQVQDETAVTDLQSLIASFSQPSKDLACHANADTASLKRTTQRMKDTARQARKQAEDFRTAYKRFLDSQADKEFADAKDSLAAAKTRGEQIYEQYQDSASPEYLNALRKALDSTDDSDASTTAQSINTISTAINDVLYR</sequence>
<evidence type="ECO:0000313" key="1">
    <source>
        <dbReference type="EMBL" id="RSX50565.1"/>
    </source>
</evidence>
<comment type="caution">
    <text evidence="1">The sequence shown here is derived from an EMBL/GenBank/DDBJ whole genome shotgun (WGS) entry which is preliminary data.</text>
</comment>
<evidence type="ECO:0000313" key="2">
    <source>
        <dbReference type="Proteomes" id="UP000288607"/>
    </source>
</evidence>
<dbReference type="RefSeq" id="WP_126030396.1">
    <property type="nucleotide sequence ID" value="NZ_JAFEJY010000005.1"/>
</dbReference>
<name>A0A430FCJ6_9BIFI</name>
<gene>
    <name evidence="1" type="ORF">D2E23_1588</name>
</gene>
<accession>A0A430FCJ6</accession>
<dbReference type="EMBL" id="QXGJ01000007">
    <property type="protein sequence ID" value="RSX50565.1"/>
    <property type="molecule type" value="Genomic_DNA"/>
</dbReference>
<dbReference type="Proteomes" id="UP000288607">
    <property type="component" value="Unassembled WGS sequence"/>
</dbReference>
<protein>
    <submittedName>
        <fullName evidence="1">Uncharacterized protein</fullName>
    </submittedName>
</protein>
<keyword evidence="2" id="KW-1185">Reference proteome</keyword>
<proteinExistence type="predicted"/>
<dbReference type="OrthoDB" id="9961647at2"/>
<organism evidence="1 2">
    <name type="scientific">Bifidobacterium callimiconis</name>
    <dbReference type="NCBI Taxonomy" id="2306973"/>
    <lineage>
        <taxon>Bacteria</taxon>
        <taxon>Bacillati</taxon>
        <taxon>Actinomycetota</taxon>
        <taxon>Actinomycetes</taxon>
        <taxon>Bifidobacteriales</taxon>
        <taxon>Bifidobacteriaceae</taxon>
        <taxon>Bifidobacterium</taxon>
    </lineage>
</organism>
<reference evidence="1 2" key="1">
    <citation type="submission" date="2018-09" db="EMBL/GenBank/DDBJ databases">
        <title>Characterization of the phylogenetic diversity of five novel species belonging to the genus Bifidobacterium.</title>
        <authorList>
            <person name="Lugli G.A."/>
            <person name="Duranti S."/>
            <person name="Milani C."/>
        </authorList>
    </citation>
    <scope>NUCLEOTIDE SEQUENCE [LARGE SCALE GENOMIC DNA]</scope>
    <source>
        <strain evidence="1 2">2028B</strain>
    </source>
</reference>